<dbReference type="EMBL" id="OB660705">
    <property type="protein sequence ID" value="CAD7225957.1"/>
    <property type="molecule type" value="Genomic_DNA"/>
</dbReference>
<name>A0A7R8ZMZ4_9CRUS</name>
<sequence>MEGLYSHMLPGMTFIIAAFWWLGNGLEKYKESQKSGISHGYESLASYPGIPFTKKKFSKLQFEGFMAIFVFTVLILETFAGIDTEDELYWFKTRSLQRIVFLLCLLFRCCVTLMTFYSDVLPRETDFAVTALVMFLQVPFFLAEIYGKSNNAIVTYGLPALLMYAAGKFVLNEMNDRSDVIQTIGKCYVTALAGIWLIHSGGVLLEIEPFRSYHMAYDMHAQVFYLSIYFTLDAMVLAILFTFLAARRLSGVFEHETPEKYYVNVD</sequence>
<organism evidence="1">
    <name type="scientific">Cyprideis torosa</name>
    <dbReference type="NCBI Taxonomy" id="163714"/>
    <lineage>
        <taxon>Eukaryota</taxon>
        <taxon>Metazoa</taxon>
        <taxon>Ecdysozoa</taxon>
        <taxon>Arthropoda</taxon>
        <taxon>Crustacea</taxon>
        <taxon>Oligostraca</taxon>
        <taxon>Ostracoda</taxon>
        <taxon>Podocopa</taxon>
        <taxon>Podocopida</taxon>
        <taxon>Cytherocopina</taxon>
        <taxon>Cytheroidea</taxon>
        <taxon>Cytherideidae</taxon>
        <taxon>Cyprideis</taxon>
    </lineage>
</organism>
<dbReference type="PANTHER" id="PTHR16007:SF15">
    <property type="entry name" value="TRANSMEMBRANE PROTEIN 45B"/>
    <property type="match status" value="1"/>
</dbReference>
<dbReference type="AlphaFoldDB" id="A0A7R8ZMZ4"/>
<reference evidence="1" key="1">
    <citation type="submission" date="2020-11" db="EMBL/GenBank/DDBJ databases">
        <authorList>
            <person name="Tran Van P."/>
        </authorList>
    </citation>
    <scope>NUCLEOTIDE SEQUENCE</scope>
</reference>
<protein>
    <submittedName>
        <fullName evidence="1">Uncharacterized protein</fullName>
    </submittedName>
</protein>
<evidence type="ECO:0000313" key="1">
    <source>
        <dbReference type="EMBL" id="CAD7225957.1"/>
    </source>
</evidence>
<accession>A0A7R8ZMZ4</accession>
<proteinExistence type="predicted"/>
<dbReference type="InterPro" id="IPR042127">
    <property type="entry name" value="TMEM45"/>
</dbReference>
<gene>
    <name evidence="1" type="ORF">CTOB1V02_LOCUS3885</name>
</gene>
<dbReference type="PANTHER" id="PTHR16007">
    <property type="entry name" value="EPIDIDYMAL MEMBRANE PROTEIN E9-RELATED"/>
    <property type="match status" value="1"/>
</dbReference>